<name>A0A076PEU1_COMTE</name>
<sequence length="84" mass="10008">MATQTINLPEYTLYPSPRNEHRMIFEFQLFVPYPYELIHLPDYNFKGKATLFAAHRKRDNKSGQLITCELAVDIERFERLFEPS</sequence>
<dbReference type="KEGG" id="ctes:O987_05725"/>
<accession>A0A076PEU1</accession>
<dbReference type="AlphaFoldDB" id="A0A076PEU1"/>
<dbReference type="EMBL" id="CP006704">
    <property type="protein sequence ID" value="AIJ45304.1"/>
    <property type="molecule type" value="Genomic_DNA"/>
</dbReference>
<evidence type="ECO:0000313" key="1">
    <source>
        <dbReference type="EMBL" id="AIJ45304.1"/>
    </source>
</evidence>
<dbReference type="HOGENOM" id="CLU_2520002_0_0_4"/>
<organism evidence="1 2">
    <name type="scientific">Comamonas testosteroni TK102</name>
    <dbReference type="NCBI Taxonomy" id="1392005"/>
    <lineage>
        <taxon>Bacteria</taxon>
        <taxon>Pseudomonadati</taxon>
        <taxon>Pseudomonadota</taxon>
        <taxon>Betaproteobacteria</taxon>
        <taxon>Burkholderiales</taxon>
        <taxon>Comamonadaceae</taxon>
        <taxon>Comamonas</taxon>
    </lineage>
</organism>
<dbReference type="Proteomes" id="UP000028782">
    <property type="component" value="Chromosome"/>
</dbReference>
<dbReference type="GeneID" id="69558743"/>
<proteinExistence type="predicted"/>
<evidence type="ECO:0000313" key="2">
    <source>
        <dbReference type="Proteomes" id="UP000028782"/>
    </source>
</evidence>
<protein>
    <submittedName>
        <fullName evidence="1">Uncharacterized protein</fullName>
    </submittedName>
</protein>
<gene>
    <name evidence="1" type="ORF">O987_05725</name>
</gene>
<reference evidence="1 2" key="1">
    <citation type="journal article" date="2014" name="Genome Announc.">
        <title>Complete Genome Sequence of Polychlorinated Biphenyl Degrader Comamonas testosteroni TK102 (NBRC 109938).</title>
        <authorList>
            <person name="Fukuda K."/>
            <person name="Hosoyama A."/>
            <person name="Tsuchikane K."/>
            <person name="Ohji S."/>
            <person name="Yamazoe A."/>
            <person name="Fujita N."/>
            <person name="Shintani M."/>
            <person name="Kimbara K."/>
        </authorList>
    </citation>
    <scope>NUCLEOTIDE SEQUENCE [LARGE SCALE GENOMIC DNA]</scope>
    <source>
        <strain evidence="1">TK102</strain>
    </source>
</reference>
<dbReference type="RefSeq" id="WP_003057869.1">
    <property type="nucleotide sequence ID" value="NZ_CP006704.1"/>
</dbReference>